<sequence length="316" mass="34680">MPESAIERVGTEVTEVPYRFEKAMEQQERELSLKKSIRNRQNISILSPDLSLPETLADSESNLCLTMIQENKSEITFLKPAIGDPEAAGTLSEGALAGMNEVIKSELLDASTLSSGAKDMVEKTLEIEGHVKNEKDGDLGAWEAEELTKDVSESSQSLTSEGSGSFRNLNCKIDSVGSGGGSLSRLAGLGRAARRQLTAILDEFWGSCSISMGKQHRKQRPRNLMFCWGLIPRGSDSSRVSSFSNPLKQHYGQSNIGLPLGIQQRSSISSNHMQLLDAYVRSSSQNMLDSGERRYYSVHVPSSSDGYDQQQQPSWL</sequence>
<accession>A0AAW2VBG7</accession>
<gene>
    <name evidence="1" type="ORF">Slati_2815600</name>
</gene>
<dbReference type="EMBL" id="JACGWN010000010">
    <property type="protein sequence ID" value="KAL0426408.1"/>
    <property type="molecule type" value="Genomic_DNA"/>
</dbReference>
<dbReference type="AlphaFoldDB" id="A0AAW2VBG7"/>
<reference evidence="1" key="2">
    <citation type="journal article" date="2024" name="Plant">
        <title>Genomic evolution and insights into agronomic trait innovations of Sesamum species.</title>
        <authorList>
            <person name="Miao H."/>
            <person name="Wang L."/>
            <person name="Qu L."/>
            <person name="Liu H."/>
            <person name="Sun Y."/>
            <person name="Le M."/>
            <person name="Wang Q."/>
            <person name="Wei S."/>
            <person name="Zheng Y."/>
            <person name="Lin W."/>
            <person name="Duan Y."/>
            <person name="Cao H."/>
            <person name="Xiong S."/>
            <person name="Wang X."/>
            <person name="Wei L."/>
            <person name="Li C."/>
            <person name="Ma Q."/>
            <person name="Ju M."/>
            <person name="Zhao R."/>
            <person name="Li G."/>
            <person name="Mu C."/>
            <person name="Tian Q."/>
            <person name="Mei H."/>
            <person name="Zhang T."/>
            <person name="Gao T."/>
            <person name="Zhang H."/>
        </authorList>
    </citation>
    <scope>NUCLEOTIDE SEQUENCE</scope>
    <source>
        <strain evidence="1">KEN1</strain>
    </source>
</reference>
<organism evidence="1">
    <name type="scientific">Sesamum latifolium</name>
    <dbReference type="NCBI Taxonomy" id="2727402"/>
    <lineage>
        <taxon>Eukaryota</taxon>
        <taxon>Viridiplantae</taxon>
        <taxon>Streptophyta</taxon>
        <taxon>Embryophyta</taxon>
        <taxon>Tracheophyta</taxon>
        <taxon>Spermatophyta</taxon>
        <taxon>Magnoliopsida</taxon>
        <taxon>eudicotyledons</taxon>
        <taxon>Gunneridae</taxon>
        <taxon>Pentapetalae</taxon>
        <taxon>asterids</taxon>
        <taxon>lamiids</taxon>
        <taxon>Lamiales</taxon>
        <taxon>Pedaliaceae</taxon>
        <taxon>Sesamum</taxon>
    </lineage>
</organism>
<name>A0AAW2VBG7_9LAMI</name>
<proteinExistence type="predicted"/>
<evidence type="ECO:0000313" key="1">
    <source>
        <dbReference type="EMBL" id="KAL0426408.1"/>
    </source>
</evidence>
<comment type="caution">
    <text evidence="1">The sequence shown here is derived from an EMBL/GenBank/DDBJ whole genome shotgun (WGS) entry which is preliminary data.</text>
</comment>
<protein>
    <submittedName>
        <fullName evidence="1">Ethylene-insensitive protein 2</fullName>
    </submittedName>
</protein>
<reference evidence="1" key="1">
    <citation type="submission" date="2020-06" db="EMBL/GenBank/DDBJ databases">
        <authorList>
            <person name="Li T."/>
            <person name="Hu X."/>
            <person name="Zhang T."/>
            <person name="Song X."/>
            <person name="Zhang H."/>
            <person name="Dai N."/>
            <person name="Sheng W."/>
            <person name="Hou X."/>
            <person name="Wei L."/>
        </authorList>
    </citation>
    <scope>NUCLEOTIDE SEQUENCE</scope>
    <source>
        <strain evidence="1">KEN1</strain>
        <tissue evidence="1">Leaf</tissue>
    </source>
</reference>